<comment type="caution">
    <text evidence="2">The sequence shown here is derived from an EMBL/GenBank/DDBJ whole genome shotgun (WGS) entry which is preliminary data.</text>
</comment>
<evidence type="ECO:0000313" key="3">
    <source>
        <dbReference type="Proteomes" id="UP000184089"/>
    </source>
</evidence>
<gene>
    <name evidence="2" type="ORF">SAMN05444424_0251</name>
</gene>
<reference evidence="3" key="1">
    <citation type="submission" date="2016-11" db="EMBL/GenBank/DDBJ databases">
        <authorList>
            <person name="Jaros S."/>
            <person name="Januszkiewicz K."/>
            <person name="Wedrychowicz H."/>
        </authorList>
    </citation>
    <scope>NUCLEOTIDE SEQUENCE [LARGE SCALE GENOMIC DNA]</scope>
    <source>
        <strain evidence="3">DSM 4029</strain>
    </source>
</reference>
<dbReference type="AlphaFoldDB" id="A0AAQ1RUS3"/>
<evidence type="ECO:0000313" key="2">
    <source>
        <dbReference type="EMBL" id="SHF66464.1"/>
    </source>
</evidence>
<dbReference type="EMBL" id="FQVY01000001">
    <property type="protein sequence ID" value="SHF66464.1"/>
    <property type="molecule type" value="Genomic_DNA"/>
</dbReference>
<sequence length="36" mass="3649">MRKGLSVVAFVLGICTALCGIGVTVLGAVGMGSRRR</sequence>
<accession>A0AAQ1RUS3</accession>
<name>A0AAQ1RUS3_9FIRM</name>
<protein>
    <submittedName>
        <fullName evidence="2">Uncharacterized protein</fullName>
    </submittedName>
</protein>
<feature type="transmembrane region" description="Helical" evidence="1">
    <location>
        <begin position="6"/>
        <end position="29"/>
    </location>
</feature>
<keyword evidence="1" id="KW-0472">Membrane</keyword>
<keyword evidence="1" id="KW-0812">Transmembrane</keyword>
<proteinExistence type="predicted"/>
<keyword evidence="1" id="KW-1133">Transmembrane helix</keyword>
<evidence type="ECO:0000256" key="1">
    <source>
        <dbReference type="SAM" id="Phobius"/>
    </source>
</evidence>
<organism evidence="2 3">
    <name type="scientific">Bittarella massiliensis</name>
    <name type="common">ex Durand et al. 2017</name>
    <dbReference type="NCBI Taxonomy" id="1720313"/>
    <lineage>
        <taxon>Bacteria</taxon>
        <taxon>Bacillati</taxon>
        <taxon>Bacillota</taxon>
        <taxon>Clostridia</taxon>
        <taxon>Eubacteriales</taxon>
        <taxon>Oscillospiraceae</taxon>
        <taxon>Bittarella (ex Durand et al. 2017)</taxon>
    </lineage>
</organism>
<dbReference type="Proteomes" id="UP000184089">
    <property type="component" value="Unassembled WGS sequence"/>
</dbReference>